<evidence type="ECO:0000256" key="3">
    <source>
        <dbReference type="ARBA" id="ARBA00022737"/>
    </source>
</evidence>
<feature type="compositionally biased region" description="Polar residues" evidence="7">
    <location>
        <begin position="385"/>
        <end position="396"/>
    </location>
</feature>
<keyword evidence="5" id="KW-0611">Plant defense</keyword>
<dbReference type="InterPro" id="IPR041118">
    <property type="entry name" value="Rx_N"/>
</dbReference>
<reference evidence="12 13" key="1">
    <citation type="journal article" date="2021" name="Comput. Struct. Biotechnol. J.">
        <title>De novo genome assembly of the potent medicinal plant Rehmannia glutinosa using nanopore technology.</title>
        <authorList>
            <person name="Ma L."/>
            <person name="Dong C."/>
            <person name="Song C."/>
            <person name="Wang X."/>
            <person name="Zheng X."/>
            <person name="Niu Y."/>
            <person name="Chen S."/>
            <person name="Feng W."/>
        </authorList>
    </citation>
    <scope>NUCLEOTIDE SEQUENCE [LARGE SCALE GENOMIC DNA]</scope>
    <source>
        <strain evidence="12">DH-2019</strain>
    </source>
</reference>
<dbReference type="Pfam" id="PF00931">
    <property type="entry name" value="NB-ARC"/>
    <property type="match status" value="1"/>
</dbReference>
<keyword evidence="13" id="KW-1185">Reference proteome</keyword>
<dbReference type="PANTHER" id="PTHR23155">
    <property type="entry name" value="DISEASE RESISTANCE PROTEIN RP"/>
    <property type="match status" value="1"/>
</dbReference>
<dbReference type="SUPFAM" id="SSF52058">
    <property type="entry name" value="L domain-like"/>
    <property type="match status" value="1"/>
</dbReference>
<dbReference type="InterPro" id="IPR027417">
    <property type="entry name" value="P-loop_NTPase"/>
</dbReference>
<feature type="domain" description="Disease resistance R13L4/SHOC-2-like LRR" evidence="11">
    <location>
        <begin position="648"/>
        <end position="936"/>
    </location>
</feature>
<dbReference type="Pfam" id="PF18052">
    <property type="entry name" value="Rx_N"/>
    <property type="match status" value="1"/>
</dbReference>
<evidence type="ECO:0000259" key="8">
    <source>
        <dbReference type="Pfam" id="PF00931"/>
    </source>
</evidence>
<evidence type="ECO:0000259" key="10">
    <source>
        <dbReference type="Pfam" id="PF23559"/>
    </source>
</evidence>
<feature type="domain" description="Disease resistance protein winged helix" evidence="10">
    <location>
        <begin position="486"/>
        <end position="560"/>
    </location>
</feature>
<evidence type="ECO:0000256" key="7">
    <source>
        <dbReference type="SAM" id="MobiDB-lite"/>
    </source>
</evidence>
<proteinExistence type="inferred from homology"/>
<evidence type="ECO:0000256" key="6">
    <source>
        <dbReference type="ARBA" id="ARBA00022840"/>
    </source>
</evidence>
<accession>A0ABR0XQ40</accession>
<sequence length="1168" mass="134859">MAEFVVICVIRSLTELLIYEGKHIPELRGRIEIIQMKLRQLQSILEIADARQEVDEGIHNWVAETREVAYDIEDLLLLAVSSKKEGGIFKKYTHMFKEGTSLHHLEPKIQVIEAKISALELDLRIRNIKPRQRGSPNPVSRRTYPHQVEEDFVGLEEDVEGLVARLVRDDTGRIYKVVSITGMGGIGKTTMAKKIYHHADVRSHFDAFAWACVSQQWQKEDVLQRILNKLEPAKKKEINNMKDDELVEELVEVQERKRCLIVLDDVWEMDVWDILGPAFHTRQGNSKVLLTTRNKEIARYVDMDASCYLYEQRHLNEKESWELLKKKVYRGLNIEGISLEKSQSSGTSVGEHEYSSGSEDDDEASTAESFHSCKTDEEEDEVLSQVPSSSSEDYIRNQKNQMDMERLGKEMVGQCGGLPLAIIVLGGLLMTKSTISEWRTVHQNFNSYLRRGRTSREYGRVHEVLALSYHDLPYQLKPCFLYLGNFPEDSKIPTRKLYQLWAAEGFIAQESHQTDEEESISDIAERYLGELVQRCMVQVRVEEATGTFKSCRLHDLTRELCLVKGKEENFLKKVPLRYEPDLICSPSSSVVATSISVTRRLSIAFDYDFDSYFPPKMEKLEHIRSALFFSRLSDRRNLQPALDFLCNESKLLRVLDLERFDFGEKLNKAIGNLVHLRYLSLRGSQFYKLPSSIGNLKYLQTLDLRLPFLVCLTIPNVIWKLKHLKHLYLPPSHKSTSKLELSSLSKLEILKNFDTRVSDYRDIPKLTKLQKLAAILTLETENLVAIINCLKMENSHIRDSSFRIRYDFQSEEELAVLRQLVGFNHLHKLDLIGLINRLPEHHQFSQSLTKLILRSSRLKEDPMATLEKLPNLYSLILRKNVFEGKEICCSPQGFPRLRILEFQGLTSLEQWRIGEGAMPNLSCLTIDECINLRMIPEGIKFIATLRELVIVNMPDAFRRRIQKVQDEGGEDIYKVEHIPSITITETSRAYMKKLESQLSEFMKISVEGHVSELLPVKSSSKLQKGPKQNSEIFISADAAKYSYVTGCCCYLLIPLKYSKKHAHIRIIREEIINVRIDANHVDSLAAVLEDEQKEIRVSRHDPHSKSQQLRKSYTGEVKLWEIGFYQWRCCELRDEQWRPPVSRNNTGDGLGQSILVRYLRVREIRSLL</sequence>
<protein>
    <submittedName>
        <fullName evidence="12">Uncharacterized protein</fullName>
    </submittedName>
</protein>
<dbReference type="Pfam" id="PF23598">
    <property type="entry name" value="LRR_14"/>
    <property type="match status" value="1"/>
</dbReference>
<keyword evidence="4" id="KW-0547">Nucleotide-binding</keyword>
<dbReference type="Proteomes" id="UP001318860">
    <property type="component" value="Unassembled WGS sequence"/>
</dbReference>
<dbReference type="PRINTS" id="PR00364">
    <property type="entry name" value="DISEASERSIST"/>
</dbReference>
<dbReference type="Gene3D" id="3.80.10.10">
    <property type="entry name" value="Ribonuclease Inhibitor"/>
    <property type="match status" value="1"/>
</dbReference>
<keyword evidence="2" id="KW-0433">Leucine-rich repeat</keyword>
<evidence type="ECO:0000256" key="1">
    <source>
        <dbReference type="ARBA" id="ARBA00008894"/>
    </source>
</evidence>
<dbReference type="CDD" id="cd14798">
    <property type="entry name" value="RX-CC_like"/>
    <property type="match status" value="1"/>
</dbReference>
<comment type="caution">
    <text evidence="12">The sequence shown here is derived from an EMBL/GenBank/DDBJ whole genome shotgun (WGS) entry which is preliminary data.</text>
</comment>
<evidence type="ECO:0000259" key="9">
    <source>
        <dbReference type="Pfam" id="PF18052"/>
    </source>
</evidence>
<feature type="domain" description="NB-ARC" evidence="8">
    <location>
        <begin position="156"/>
        <end position="330"/>
    </location>
</feature>
<dbReference type="InterPro" id="IPR002182">
    <property type="entry name" value="NB-ARC"/>
</dbReference>
<name>A0ABR0XQ40_REHGL</name>
<comment type="similarity">
    <text evidence="1">Belongs to the disease resistance NB-LRR family.</text>
</comment>
<keyword evidence="3" id="KW-0677">Repeat</keyword>
<dbReference type="InterPro" id="IPR036388">
    <property type="entry name" value="WH-like_DNA-bd_sf"/>
</dbReference>
<dbReference type="Gene3D" id="3.40.50.300">
    <property type="entry name" value="P-loop containing nucleotide triphosphate hydrolases"/>
    <property type="match status" value="1"/>
</dbReference>
<feature type="domain" description="Disease resistance N-terminal" evidence="9">
    <location>
        <begin position="6"/>
        <end position="76"/>
    </location>
</feature>
<evidence type="ECO:0000313" key="12">
    <source>
        <dbReference type="EMBL" id="KAK6161277.1"/>
    </source>
</evidence>
<organism evidence="12 13">
    <name type="scientific">Rehmannia glutinosa</name>
    <name type="common">Chinese foxglove</name>
    <dbReference type="NCBI Taxonomy" id="99300"/>
    <lineage>
        <taxon>Eukaryota</taxon>
        <taxon>Viridiplantae</taxon>
        <taxon>Streptophyta</taxon>
        <taxon>Embryophyta</taxon>
        <taxon>Tracheophyta</taxon>
        <taxon>Spermatophyta</taxon>
        <taxon>Magnoliopsida</taxon>
        <taxon>eudicotyledons</taxon>
        <taxon>Gunneridae</taxon>
        <taxon>Pentapetalae</taxon>
        <taxon>asterids</taxon>
        <taxon>lamiids</taxon>
        <taxon>Lamiales</taxon>
        <taxon>Orobanchaceae</taxon>
        <taxon>Rehmannieae</taxon>
        <taxon>Rehmannia</taxon>
    </lineage>
</organism>
<dbReference type="InterPro" id="IPR044974">
    <property type="entry name" value="Disease_R_plants"/>
</dbReference>
<dbReference type="InterPro" id="IPR038005">
    <property type="entry name" value="RX-like_CC"/>
</dbReference>
<dbReference type="PANTHER" id="PTHR23155:SF1185">
    <property type="entry name" value="DISEASE RESISTANCE RPP8-LIKE PROTEIN 3-RELATED"/>
    <property type="match status" value="1"/>
</dbReference>
<dbReference type="Pfam" id="PF23559">
    <property type="entry name" value="WHD_DRP"/>
    <property type="match status" value="1"/>
</dbReference>
<keyword evidence="6" id="KW-0067">ATP-binding</keyword>
<gene>
    <name evidence="12" type="ORF">DH2020_004658</name>
</gene>
<evidence type="ECO:0000256" key="2">
    <source>
        <dbReference type="ARBA" id="ARBA00022614"/>
    </source>
</evidence>
<dbReference type="InterPro" id="IPR042197">
    <property type="entry name" value="Apaf_helical"/>
</dbReference>
<evidence type="ECO:0000256" key="5">
    <source>
        <dbReference type="ARBA" id="ARBA00022821"/>
    </source>
</evidence>
<evidence type="ECO:0000259" key="11">
    <source>
        <dbReference type="Pfam" id="PF23598"/>
    </source>
</evidence>
<dbReference type="SUPFAM" id="SSF52540">
    <property type="entry name" value="P-loop containing nucleoside triphosphate hydrolases"/>
    <property type="match status" value="2"/>
</dbReference>
<dbReference type="EMBL" id="JABTTQ020000003">
    <property type="protein sequence ID" value="KAK6161277.1"/>
    <property type="molecule type" value="Genomic_DNA"/>
</dbReference>
<dbReference type="Gene3D" id="1.10.8.430">
    <property type="entry name" value="Helical domain of apoptotic protease-activating factors"/>
    <property type="match status" value="1"/>
</dbReference>
<feature type="region of interest" description="Disordered" evidence="7">
    <location>
        <begin position="342"/>
        <end position="396"/>
    </location>
</feature>
<dbReference type="Gene3D" id="1.20.5.4130">
    <property type="match status" value="1"/>
</dbReference>
<dbReference type="InterPro" id="IPR055414">
    <property type="entry name" value="LRR_R13L4/SHOC2-like"/>
</dbReference>
<dbReference type="InterPro" id="IPR058922">
    <property type="entry name" value="WHD_DRP"/>
</dbReference>
<evidence type="ECO:0000256" key="4">
    <source>
        <dbReference type="ARBA" id="ARBA00022741"/>
    </source>
</evidence>
<dbReference type="Gene3D" id="1.10.10.10">
    <property type="entry name" value="Winged helix-like DNA-binding domain superfamily/Winged helix DNA-binding domain"/>
    <property type="match status" value="1"/>
</dbReference>
<dbReference type="InterPro" id="IPR032675">
    <property type="entry name" value="LRR_dom_sf"/>
</dbReference>
<evidence type="ECO:0000313" key="13">
    <source>
        <dbReference type="Proteomes" id="UP001318860"/>
    </source>
</evidence>